<evidence type="ECO:0000313" key="3">
    <source>
        <dbReference type="Proteomes" id="UP000198415"/>
    </source>
</evidence>
<feature type="transmembrane region" description="Helical" evidence="1">
    <location>
        <begin position="91"/>
        <end position="111"/>
    </location>
</feature>
<feature type="transmembrane region" description="Helical" evidence="1">
    <location>
        <begin position="59"/>
        <end position="79"/>
    </location>
</feature>
<organism evidence="2 3">
    <name type="scientific">Actinoplanes regularis</name>
    <dbReference type="NCBI Taxonomy" id="52697"/>
    <lineage>
        <taxon>Bacteria</taxon>
        <taxon>Bacillati</taxon>
        <taxon>Actinomycetota</taxon>
        <taxon>Actinomycetes</taxon>
        <taxon>Micromonosporales</taxon>
        <taxon>Micromonosporaceae</taxon>
        <taxon>Actinoplanes</taxon>
    </lineage>
</organism>
<dbReference type="Proteomes" id="UP000198415">
    <property type="component" value="Unassembled WGS sequence"/>
</dbReference>
<dbReference type="AlphaFoldDB" id="A0A238XKZ1"/>
<feature type="transmembrane region" description="Helical" evidence="1">
    <location>
        <begin position="152"/>
        <end position="171"/>
    </location>
</feature>
<accession>A0A238XKZ1</accession>
<gene>
    <name evidence="2" type="ORF">SAMN06264365_103518</name>
</gene>
<proteinExistence type="predicted"/>
<sequence>MTWSQWARQRWPDLLLLAAGVLLVIDSFLPWYAVRWSTLEINTGRVSEHAVTASAWSSSTGWSAAILLSLAAVAACLSGTSRARLRPMARYISMSLAVIAVTVTIATWASIPSTSPAQGEALTFRPLPPAGTQLGNITRDSLTAGPSNVTTGFYAGLAFMLTIMLCLIPAFRRDRSATRG</sequence>
<keyword evidence="1" id="KW-0812">Transmembrane</keyword>
<protein>
    <submittedName>
        <fullName evidence="2">Uncharacterized protein</fullName>
    </submittedName>
</protein>
<dbReference type="RefSeq" id="WP_089293113.1">
    <property type="nucleotide sequence ID" value="NZ_BOMU01000093.1"/>
</dbReference>
<keyword evidence="3" id="KW-1185">Reference proteome</keyword>
<evidence type="ECO:0000313" key="2">
    <source>
        <dbReference type="EMBL" id="SNR59133.1"/>
    </source>
</evidence>
<keyword evidence="1" id="KW-0472">Membrane</keyword>
<keyword evidence="1" id="KW-1133">Transmembrane helix</keyword>
<reference evidence="2 3" key="1">
    <citation type="submission" date="2017-06" db="EMBL/GenBank/DDBJ databases">
        <authorList>
            <person name="Kim H.J."/>
            <person name="Triplett B.A."/>
        </authorList>
    </citation>
    <scope>NUCLEOTIDE SEQUENCE [LARGE SCALE GENOMIC DNA]</scope>
    <source>
        <strain evidence="2 3">DSM 43151</strain>
    </source>
</reference>
<name>A0A238XKZ1_9ACTN</name>
<dbReference type="EMBL" id="FZNR01000003">
    <property type="protein sequence ID" value="SNR59133.1"/>
    <property type="molecule type" value="Genomic_DNA"/>
</dbReference>
<evidence type="ECO:0000256" key="1">
    <source>
        <dbReference type="SAM" id="Phobius"/>
    </source>
</evidence>